<sequence>MTSNNKKKNLNNMRLVVFFSLSVLLAACGGSKEQQAGDANTAQDTVPVFLLEQDTLKKMVELPAELVPYENAELFAKVQGFVKEMKVDLGDHVRKGQLLAIIEAPEINSRFAESEAALQSAKAKWTAGKDIYERLYRASQAKTPGIVAPVDLERSRSQMMADSATYAAAEKQSQAYKAVSGYLYIKSPFDGVITARKADPGALVGTNAMLLTVQNNRILRLRAAVPEMYISAATTSKNMAFRVDAYPTQQFKAALTRKSETIDPVTRTELWEFQVDNSSHELKAGGFAYVKIEITRIHPSYIVPASAIATTQEKKFIIRLRDGHLEWIDVRQGIINDKGVELFGDLQKDDTLLLKATDERKPGTSVYGKLVQTSFPAVR</sequence>
<feature type="signal peptide" evidence="2">
    <location>
        <begin position="1"/>
        <end position="36"/>
    </location>
</feature>
<dbReference type="Gene3D" id="2.40.50.100">
    <property type="match status" value="1"/>
</dbReference>
<evidence type="ECO:0000313" key="5">
    <source>
        <dbReference type="EMBL" id="SFW18795.1"/>
    </source>
</evidence>
<dbReference type="GO" id="GO:0015562">
    <property type="term" value="F:efflux transmembrane transporter activity"/>
    <property type="evidence" value="ECO:0007669"/>
    <property type="project" value="TreeGrafter"/>
</dbReference>
<dbReference type="Pfam" id="PF25973">
    <property type="entry name" value="BSH_CzcB"/>
    <property type="match status" value="1"/>
</dbReference>
<feature type="domain" description="CzcB-like barrel-sandwich hybrid" evidence="4">
    <location>
        <begin position="72"/>
        <end position="214"/>
    </location>
</feature>
<dbReference type="NCBIfam" id="TIGR01730">
    <property type="entry name" value="RND_mfp"/>
    <property type="match status" value="1"/>
</dbReference>
<feature type="domain" description="CusB-like beta-barrel" evidence="3">
    <location>
        <begin position="221"/>
        <end position="292"/>
    </location>
</feature>
<evidence type="ECO:0000256" key="1">
    <source>
        <dbReference type="ARBA" id="ARBA00009477"/>
    </source>
</evidence>
<dbReference type="InterPro" id="IPR058647">
    <property type="entry name" value="BSH_CzcB-like"/>
</dbReference>
<feature type="chain" id="PRO_5012973012" evidence="2">
    <location>
        <begin position="37"/>
        <end position="379"/>
    </location>
</feature>
<dbReference type="InterPro" id="IPR006143">
    <property type="entry name" value="RND_pump_MFP"/>
</dbReference>
<dbReference type="PANTHER" id="PTHR30469">
    <property type="entry name" value="MULTIDRUG RESISTANCE PROTEIN MDTA"/>
    <property type="match status" value="1"/>
</dbReference>
<comment type="similarity">
    <text evidence="1">Belongs to the membrane fusion protein (MFP) (TC 8.A.1) family.</text>
</comment>
<evidence type="ECO:0000259" key="3">
    <source>
        <dbReference type="Pfam" id="PF25954"/>
    </source>
</evidence>
<dbReference type="PROSITE" id="PS51257">
    <property type="entry name" value="PROKAR_LIPOPROTEIN"/>
    <property type="match status" value="1"/>
</dbReference>
<dbReference type="STRING" id="1004.SAMN05661012_00489"/>
<evidence type="ECO:0000259" key="4">
    <source>
        <dbReference type="Pfam" id="PF25973"/>
    </source>
</evidence>
<dbReference type="Pfam" id="PF25954">
    <property type="entry name" value="Beta-barrel_RND_2"/>
    <property type="match status" value="1"/>
</dbReference>
<name>A0A1K1M6R0_9BACT</name>
<dbReference type="Gene3D" id="1.10.287.470">
    <property type="entry name" value="Helix hairpin bin"/>
    <property type="match status" value="1"/>
</dbReference>
<dbReference type="Proteomes" id="UP001326715">
    <property type="component" value="Chromosome"/>
</dbReference>
<dbReference type="Proteomes" id="UP000183788">
    <property type="component" value="Unassembled WGS sequence"/>
</dbReference>
<organism evidence="5 7">
    <name type="scientific">Chitinophaga sancti</name>
    <dbReference type="NCBI Taxonomy" id="1004"/>
    <lineage>
        <taxon>Bacteria</taxon>
        <taxon>Pseudomonadati</taxon>
        <taxon>Bacteroidota</taxon>
        <taxon>Chitinophagia</taxon>
        <taxon>Chitinophagales</taxon>
        <taxon>Chitinophagaceae</taxon>
        <taxon>Chitinophaga</taxon>
    </lineage>
</organism>
<evidence type="ECO:0000256" key="2">
    <source>
        <dbReference type="SAM" id="SignalP"/>
    </source>
</evidence>
<dbReference type="EMBL" id="FPIZ01000001">
    <property type="protein sequence ID" value="SFW18795.1"/>
    <property type="molecule type" value="Genomic_DNA"/>
</dbReference>
<dbReference type="OrthoDB" id="9806939at2"/>
<dbReference type="SUPFAM" id="SSF111369">
    <property type="entry name" value="HlyD-like secretion proteins"/>
    <property type="match status" value="1"/>
</dbReference>
<evidence type="ECO:0000313" key="6">
    <source>
        <dbReference type="EMBL" id="WQG89782.1"/>
    </source>
</evidence>
<keyword evidence="2" id="KW-0732">Signal</keyword>
<dbReference type="RefSeq" id="WP_072357006.1">
    <property type="nucleotide sequence ID" value="NZ_CP139972.1"/>
</dbReference>
<reference evidence="5 7" key="1">
    <citation type="submission" date="2016-11" db="EMBL/GenBank/DDBJ databases">
        <authorList>
            <person name="Jaros S."/>
            <person name="Januszkiewicz K."/>
            <person name="Wedrychowicz H."/>
        </authorList>
    </citation>
    <scope>NUCLEOTIDE SEQUENCE [LARGE SCALE GENOMIC DNA]</scope>
    <source>
        <strain evidence="5 7">DSM 784</strain>
    </source>
</reference>
<protein>
    <submittedName>
        <fullName evidence="6">Efflux RND transporter periplasmic adaptor subunit</fullName>
    </submittedName>
    <submittedName>
        <fullName evidence="5">RND family efflux transporter, MFP subunit</fullName>
    </submittedName>
</protein>
<dbReference type="PANTHER" id="PTHR30469:SF15">
    <property type="entry name" value="HLYD FAMILY OF SECRETION PROTEINS"/>
    <property type="match status" value="1"/>
</dbReference>
<keyword evidence="8" id="KW-1185">Reference proteome</keyword>
<dbReference type="InterPro" id="IPR058792">
    <property type="entry name" value="Beta-barrel_RND_2"/>
</dbReference>
<accession>A0A1K1M6R0</accession>
<dbReference type="Gene3D" id="2.40.30.170">
    <property type="match status" value="1"/>
</dbReference>
<evidence type="ECO:0000313" key="7">
    <source>
        <dbReference type="Proteomes" id="UP000183788"/>
    </source>
</evidence>
<proteinExistence type="inferred from homology"/>
<dbReference type="EMBL" id="CP140154">
    <property type="protein sequence ID" value="WQG89782.1"/>
    <property type="molecule type" value="Genomic_DNA"/>
</dbReference>
<dbReference type="AlphaFoldDB" id="A0A1K1M6R0"/>
<reference evidence="6 8" key="2">
    <citation type="submission" date="2023-11" db="EMBL/GenBank/DDBJ databases">
        <title>MicrobeMod: A computational toolkit for identifying prokaryotic methylation and restriction-modification with nanopore sequencing.</title>
        <authorList>
            <person name="Crits-Christoph A."/>
            <person name="Kang S.C."/>
            <person name="Lee H."/>
            <person name="Ostrov N."/>
        </authorList>
    </citation>
    <scope>NUCLEOTIDE SEQUENCE [LARGE SCALE GENOMIC DNA]</scope>
    <source>
        <strain evidence="6 8">ATCC 23090</strain>
    </source>
</reference>
<evidence type="ECO:0000313" key="8">
    <source>
        <dbReference type="Proteomes" id="UP001326715"/>
    </source>
</evidence>
<dbReference type="Gene3D" id="2.40.420.20">
    <property type="match status" value="1"/>
</dbReference>
<dbReference type="GO" id="GO:1990281">
    <property type="term" value="C:efflux pump complex"/>
    <property type="evidence" value="ECO:0007669"/>
    <property type="project" value="TreeGrafter"/>
</dbReference>
<gene>
    <name evidence="5" type="ORF">SAMN05661012_00489</name>
    <name evidence="6" type="ORF">SR876_33155</name>
</gene>